<dbReference type="Gene3D" id="2.60.40.790">
    <property type="match status" value="1"/>
</dbReference>
<dbReference type="FunFam" id="2.60.40.790:FF:000049">
    <property type="entry name" value="Increased DNA methylation 3"/>
    <property type="match status" value="1"/>
</dbReference>
<evidence type="ECO:0000313" key="1">
    <source>
        <dbReference type="EMBL" id="PSR99486.1"/>
    </source>
</evidence>
<name>A0A2R6PZA5_ACTCC</name>
<dbReference type="PANTHER" id="PTHR34661">
    <property type="entry name" value="INCREASED DNA METHYLATION 3"/>
    <property type="match status" value="1"/>
</dbReference>
<reference evidence="2" key="2">
    <citation type="journal article" date="2018" name="BMC Genomics">
        <title>A manually annotated Actinidia chinensis var. chinensis (kiwifruit) genome highlights the challenges associated with draft genomes and gene prediction in plants.</title>
        <authorList>
            <person name="Pilkington S.M."/>
            <person name="Crowhurst R."/>
            <person name="Hilario E."/>
            <person name="Nardozza S."/>
            <person name="Fraser L."/>
            <person name="Peng Y."/>
            <person name="Gunaseelan K."/>
            <person name="Simpson R."/>
            <person name="Tahir J."/>
            <person name="Deroles S.C."/>
            <person name="Templeton K."/>
            <person name="Luo Z."/>
            <person name="Davy M."/>
            <person name="Cheng C."/>
            <person name="McNeilage M."/>
            <person name="Scaglione D."/>
            <person name="Liu Y."/>
            <person name="Zhang Q."/>
            <person name="Datson P."/>
            <person name="De Silva N."/>
            <person name="Gardiner S.E."/>
            <person name="Bassett H."/>
            <person name="Chagne D."/>
            <person name="McCallum J."/>
            <person name="Dzierzon H."/>
            <person name="Deng C."/>
            <person name="Wang Y.Y."/>
            <person name="Barron L."/>
            <person name="Manako K."/>
            <person name="Bowen J."/>
            <person name="Foster T.M."/>
            <person name="Erridge Z.A."/>
            <person name="Tiffin H."/>
            <person name="Waite C.N."/>
            <person name="Davies K.M."/>
            <person name="Grierson E.P."/>
            <person name="Laing W.A."/>
            <person name="Kirk R."/>
            <person name="Chen X."/>
            <person name="Wood M."/>
            <person name="Montefiori M."/>
            <person name="Brummell D.A."/>
            <person name="Schwinn K.E."/>
            <person name="Catanach A."/>
            <person name="Fullerton C."/>
            <person name="Li D."/>
            <person name="Meiyalaghan S."/>
            <person name="Nieuwenhuizen N."/>
            <person name="Read N."/>
            <person name="Prakash R."/>
            <person name="Hunter D."/>
            <person name="Zhang H."/>
            <person name="McKenzie M."/>
            <person name="Knabel M."/>
            <person name="Harris A."/>
            <person name="Allan A.C."/>
            <person name="Gleave A."/>
            <person name="Chen A."/>
            <person name="Janssen B.J."/>
            <person name="Plunkett B."/>
            <person name="Ampomah-Dwamena C."/>
            <person name="Voogd C."/>
            <person name="Leif D."/>
            <person name="Lafferty D."/>
            <person name="Souleyre E.J.F."/>
            <person name="Varkonyi-Gasic E."/>
            <person name="Gambi F."/>
            <person name="Hanley J."/>
            <person name="Yao J.L."/>
            <person name="Cheung J."/>
            <person name="David K.M."/>
            <person name="Warren B."/>
            <person name="Marsh K."/>
            <person name="Snowden K.C."/>
            <person name="Lin-Wang K."/>
            <person name="Brian L."/>
            <person name="Martinez-Sanchez M."/>
            <person name="Wang M."/>
            <person name="Ileperuma N."/>
            <person name="Macnee N."/>
            <person name="Campin R."/>
            <person name="McAtee P."/>
            <person name="Drummond R.S.M."/>
            <person name="Espley R.V."/>
            <person name="Ireland H.S."/>
            <person name="Wu R."/>
            <person name="Atkinson R.G."/>
            <person name="Karunairetnam S."/>
            <person name="Bulley S."/>
            <person name="Chunkath S."/>
            <person name="Hanley Z."/>
            <person name="Storey R."/>
            <person name="Thrimawithana A.H."/>
            <person name="Thomson S."/>
            <person name="David C."/>
            <person name="Testolin R."/>
            <person name="Huang H."/>
            <person name="Hellens R.P."/>
            <person name="Schaffer R.J."/>
        </authorList>
    </citation>
    <scope>NUCLEOTIDE SEQUENCE [LARGE SCALE GENOMIC DNA]</scope>
    <source>
        <strain evidence="2">cv. Red5</strain>
    </source>
</reference>
<dbReference type="OMA" id="GHTIMFY"/>
<accession>A0A2R6PZA5</accession>
<dbReference type="GO" id="GO:0005634">
    <property type="term" value="C:nucleus"/>
    <property type="evidence" value="ECO:0007669"/>
    <property type="project" value="TreeGrafter"/>
</dbReference>
<comment type="caution">
    <text evidence="1">The sequence shown here is derived from an EMBL/GenBank/DDBJ whole genome shotgun (WGS) entry which is preliminary data.</text>
</comment>
<dbReference type="OrthoDB" id="1211981at2759"/>
<dbReference type="InterPro" id="IPR008978">
    <property type="entry name" value="HSP20-like_chaperone"/>
</dbReference>
<proteinExistence type="predicted"/>
<dbReference type="InterPro" id="IPR039321">
    <property type="entry name" value="IDM2/3-like"/>
</dbReference>
<dbReference type="AlphaFoldDB" id="A0A2R6PZA5"/>
<dbReference type="Proteomes" id="UP000241394">
    <property type="component" value="Chromosome LG21"/>
</dbReference>
<organism evidence="1 2">
    <name type="scientific">Actinidia chinensis var. chinensis</name>
    <name type="common">Chinese soft-hair kiwi</name>
    <dbReference type="NCBI Taxonomy" id="1590841"/>
    <lineage>
        <taxon>Eukaryota</taxon>
        <taxon>Viridiplantae</taxon>
        <taxon>Streptophyta</taxon>
        <taxon>Embryophyta</taxon>
        <taxon>Tracheophyta</taxon>
        <taxon>Spermatophyta</taxon>
        <taxon>Magnoliopsida</taxon>
        <taxon>eudicotyledons</taxon>
        <taxon>Gunneridae</taxon>
        <taxon>Pentapetalae</taxon>
        <taxon>asterids</taxon>
        <taxon>Ericales</taxon>
        <taxon>Actinidiaceae</taxon>
        <taxon>Actinidia</taxon>
    </lineage>
</organism>
<sequence length="182" mass="19957">MEGKDSHANGNLLAKVNEESEKKRHCEPFELSLVPHKGSSDGPFMMPLLLVPNGEEANPKVSIVLSGTARRGRTGPAVGAVDIGVSKYAYFFRVSLPGVRKDPGLFSCEIEREGKVHVRGVTSTGGRTVSRHSRVYEIKFQQQCPPGPFSVSFHLPGPVDPRLFSPHFRSDGILEGIIMKYE</sequence>
<keyword evidence="2" id="KW-1185">Reference proteome</keyword>
<dbReference type="Gramene" id="PSR99486">
    <property type="protein sequence ID" value="PSR99486"/>
    <property type="gene ID" value="CEY00_Acc23461"/>
</dbReference>
<dbReference type="EMBL" id="NKQK01000021">
    <property type="protein sequence ID" value="PSR99486.1"/>
    <property type="molecule type" value="Genomic_DNA"/>
</dbReference>
<dbReference type="CDD" id="cd06464">
    <property type="entry name" value="ACD_sHsps-like"/>
    <property type="match status" value="1"/>
</dbReference>
<dbReference type="InParanoid" id="A0A2R6PZA5"/>
<protein>
    <submittedName>
        <fullName evidence="1">Increased DNA methylation like</fullName>
    </submittedName>
</protein>
<evidence type="ECO:0000313" key="2">
    <source>
        <dbReference type="Proteomes" id="UP000241394"/>
    </source>
</evidence>
<reference evidence="1 2" key="1">
    <citation type="submission" date="2017-07" db="EMBL/GenBank/DDBJ databases">
        <title>An improved, manually edited Actinidia chinensis var. chinensis (kiwifruit) genome highlights the challenges associated with draft genomes and gene prediction in plants.</title>
        <authorList>
            <person name="Pilkington S."/>
            <person name="Crowhurst R."/>
            <person name="Hilario E."/>
            <person name="Nardozza S."/>
            <person name="Fraser L."/>
            <person name="Peng Y."/>
            <person name="Gunaseelan K."/>
            <person name="Simpson R."/>
            <person name="Tahir J."/>
            <person name="Deroles S."/>
            <person name="Templeton K."/>
            <person name="Luo Z."/>
            <person name="Davy M."/>
            <person name="Cheng C."/>
            <person name="Mcneilage M."/>
            <person name="Scaglione D."/>
            <person name="Liu Y."/>
            <person name="Zhang Q."/>
            <person name="Datson P."/>
            <person name="De Silva N."/>
            <person name="Gardiner S."/>
            <person name="Bassett H."/>
            <person name="Chagne D."/>
            <person name="Mccallum J."/>
            <person name="Dzierzon H."/>
            <person name="Deng C."/>
            <person name="Wang Y.-Y."/>
            <person name="Barron N."/>
            <person name="Manako K."/>
            <person name="Bowen J."/>
            <person name="Foster T."/>
            <person name="Erridge Z."/>
            <person name="Tiffin H."/>
            <person name="Waite C."/>
            <person name="Davies K."/>
            <person name="Grierson E."/>
            <person name="Laing W."/>
            <person name="Kirk R."/>
            <person name="Chen X."/>
            <person name="Wood M."/>
            <person name="Montefiori M."/>
            <person name="Brummell D."/>
            <person name="Schwinn K."/>
            <person name="Catanach A."/>
            <person name="Fullerton C."/>
            <person name="Li D."/>
            <person name="Meiyalaghan S."/>
            <person name="Nieuwenhuizen N."/>
            <person name="Read N."/>
            <person name="Prakash R."/>
            <person name="Hunter D."/>
            <person name="Zhang H."/>
            <person name="Mckenzie M."/>
            <person name="Knabel M."/>
            <person name="Harris A."/>
            <person name="Allan A."/>
            <person name="Chen A."/>
            <person name="Janssen B."/>
            <person name="Plunkett B."/>
            <person name="Dwamena C."/>
            <person name="Voogd C."/>
            <person name="Leif D."/>
            <person name="Lafferty D."/>
            <person name="Souleyre E."/>
            <person name="Varkonyi-Gasic E."/>
            <person name="Gambi F."/>
            <person name="Hanley J."/>
            <person name="Yao J.-L."/>
            <person name="Cheung J."/>
            <person name="David K."/>
            <person name="Warren B."/>
            <person name="Marsh K."/>
            <person name="Snowden K."/>
            <person name="Lin-Wang K."/>
            <person name="Brian L."/>
            <person name="Martinez-Sanchez M."/>
            <person name="Wang M."/>
            <person name="Ileperuma N."/>
            <person name="Macnee N."/>
            <person name="Campin R."/>
            <person name="Mcatee P."/>
            <person name="Drummond R."/>
            <person name="Espley R."/>
            <person name="Ireland H."/>
            <person name="Wu R."/>
            <person name="Atkinson R."/>
            <person name="Karunairetnam S."/>
            <person name="Bulley S."/>
            <person name="Chunkath S."/>
            <person name="Hanley Z."/>
            <person name="Storey R."/>
            <person name="Thrimawithana A."/>
            <person name="Thomson S."/>
            <person name="David C."/>
            <person name="Testolin R."/>
        </authorList>
    </citation>
    <scope>NUCLEOTIDE SEQUENCE [LARGE SCALE GENOMIC DNA]</scope>
    <source>
        <strain evidence="2">cv. Red5</strain>
        <tissue evidence="1">Young leaf</tissue>
    </source>
</reference>
<dbReference type="PANTHER" id="PTHR34661:SF1">
    <property type="entry name" value="INCREASED DNA METHYLATION 3"/>
    <property type="match status" value="1"/>
</dbReference>
<gene>
    <name evidence="1" type="ORF">CEY00_Acc23461</name>
</gene>